<dbReference type="PANTHER" id="PTHR12560:SF0">
    <property type="entry name" value="LD18904P"/>
    <property type="match status" value="1"/>
</dbReference>
<dbReference type="EMBL" id="CAUYUJ010021229">
    <property type="protein sequence ID" value="CAK0903429.1"/>
    <property type="molecule type" value="Genomic_DNA"/>
</dbReference>
<feature type="transmembrane region" description="Helical" evidence="7">
    <location>
        <begin position="279"/>
        <end position="300"/>
    </location>
</feature>
<evidence type="ECO:0000256" key="7">
    <source>
        <dbReference type="SAM" id="Phobius"/>
    </source>
</evidence>
<sequence length="346" mass="38476">MAGSAVLSAGAGLLGDVAQLLGSVQAGGLVGDVVPVDVSVRRPETLLPLTLAAAAMWFVLQAIEAAGWVIAAALGVGIGLRPARRLAKRERFCTAWGEAVYFAVQVFVSYRLFSGTSWYWPSSWDTLTEETPEGHPSPPVYRCAREMRTYYAIEFGWYATGFVVLFLKKRRGDFLEMLSHHAITCVLIFTSYTYGYIRVGIVVMTLHNLFDPFLNMAKCCHYALKGPLHVLADINFGIALVVFLISRLVMYPVVVYNVWFHNVMYPGKVPVWDATADQWICKICLVMLYPIHLFWFYLILKVAKRACKGGTVQNDERSDSEDESEPDGGTGPRAAEDGGSRKRKQK</sequence>
<feature type="transmembrane region" description="Helical" evidence="7">
    <location>
        <begin position="50"/>
        <end position="80"/>
    </location>
</feature>
<dbReference type="InterPro" id="IPR006634">
    <property type="entry name" value="TLC-dom"/>
</dbReference>
<evidence type="ECO:0000256" key="2">
    <source>
        <dbReference type="ARBA" id="ARBA00022692"/>
    </source>
</evidence>
<feature type="transmembrane region" description="Helical" evidence="7">
    <location>
        <begin position="149"/>
        <end position="167"/>
    </location>
</feature>
<protein>
    <recommendedName>
        <fullName evidence="8">TLC domain-containing protein</fullName>
    </recommendedName>
</protein>
<reference evidence="9" key="1">
    <citation type="submission" date="2023-10" db="EMBL/GenBank/DDBJ databases">
        <authorList>
            <person name="Chen Y."/>
            <person name="Shah S."/>
            <person name="Dougan E. K."/>
            <person name="Thang M."/>
            <person name="Chan C."/>
        </authorList>
    </citation>
    <scope>NUCLEOTIDE SEQUENCE [LARGE SCALE GENOMIC DNA]</scope>
</reference>
<organism evidence="9 10">
    <name type="scientific">Prorocentrum cordatum</name>
    <dbReference type="NCBI Taxonomy" id="2364126"/>
    <lineage>
        <taxon>Eukaryota</taxon>
        <taxon>Sar</taxon>
        <taxon>Alveolata</taxon>
        <taxon>Dinophyceae</taxon>
        <taxon>Prorocentrales</taxon>
        <taxon>Prorocentraceae</taxon>
        <taxon>Prorocentrum</taxon>
    </lineage>
</organism>
<dbReference type="InterPro" id="IPR016439">
    <property type="entry name" value="Lag1/Lac1-like"/>
</dbReference>
<proteinExistence type="predicted"/>
<evidence type="ECO:0000256" key="1">
    <source>
        <dbReference type="ARBA" id="ARBA00004141"/>
    </source>
</evidence>
<evidence type="ECO:0000259" key="8">
    <source>
        <dbReference type="PROSITE" id="PS50922"/>
    </source>
</evidence>
<dbReference type="PROSITE" id="PS50922">
    <property type="entry name" value="TLC"/>
    <property type="match status" value="1"/>
</dbReference>
<keyword evidence="3 7" id="KW-1133">Transmembrane helix</keyword>
<keyword evidence="10" id="KW-1185">Reference proteome</keyword>
<keyword evidence="2 5" id="KW-0812">Transmembrane</keyword>
<feature type="region of interest" description="Disordered" evidence="6">
    <location>
        <begin position="310"/>
        <end position="346"/>
    </location>
</feature>
<evidence type="ECO:0000256" key="6">
    <source>
        <dbReference type="SAM" id="MobiDB-lite"/>
    </source>
</evidence>
<evidence type="ECO:0000313" key="10">
    <source>
        <dbReference type="Proteomes" id="UP001189429"/>
    </source>
</evidence>
<feature type="domain" description="TLC" evidence="8">
    <location>
        <begin position="103"/>
        <end position="308"/>
    </location>
</feature>
<name>A0ABN9XTY5_9DINO</name>
<dbReference type="Pfam" id="PF03798">
    <property type="entry name" value="TRAM_LAG1_CLN8"/>
    <property type="match status" value="1"/>
</dbReference>
<comment type="caution">
    <text evidence="9">The sequence shown here is derived from an EMBL/GenBank/DDBJ whole genome shotgun (WGS) entry which is preliminary data.</text>
</comment>
<evidence type="ECO:0000256" key="4">
    <source>
        <dbReference type="ARBA" id="ARBA00023136"/>
    </source>
</evidence>
<evidence type="ECO:0000313" key="9">
    <source>
        <dbReference type="EMBL" id="CAK0903429.1"/>
    </source>
</evidence>
<accession>A0ABN9XTY5</accession>
<keyword evidence="4 5" id="KW-0472">Membrane</keyword>
<evidence type="ECO:0000256" key="3">
    <source>
        <dbReference type="ARBA" id="ARBA00022989"/>
    </source>
</evidence>
<dbReference type="PANTHER" id="PTHR12560">
    <property type="entry name" value="LONGEVITY ASSURANCE FACTOR 1 LAG1"/>
    <property type="match status" value="1"/>
</dbReference>
<feature type="transmembrane region" description="Helical" evidence="7">
    <location>
        <begin position="234"/>
        <end position="259"/>
    </location>
</feature>
<comment type="subcellular location">
    <subcellularLocation>
        <location evidence="1">Membrane</location>
        <topology evidence="1">Multi-pass membrane protein</topology>
    </subcellularLocation>
</comment>
<evidence type="ECO:0000256" key="5">
    <source>
        <dbReference type="PROSITE-ProRule" id="PRU00205"/>
    </source>
</evidence>
<feature type="transmembrane region" description="Helical" evidence="7">
    <location>
        <begin position="174"/>
        <end position="190"/>
    </location>
</feature>
<dbReference type="Proteomes" id="UP001189429">
    <property type="component" value="Unassembled WGS sequence"/>
</dbReference>
<gene>
    <name evidence="9" type="ORF">PCOR1329_LOCUS79757</name>
</gene>
<dbReference type="SMART" id="SM00724">
    <property type="entry name" value="TLC"/>
    <property type="match status" value="1"/>
</dbReference>